<dbReference type="GeneID" id="66079836"/>
<proteinExistence type="predicted"/>
<dbReference type="OrthoDB" id="3265734at2759"/>
<feature type="region of interest" description="Disordered" evidence="1">
    <location>
        <begin position="157"/>
        <end position="203"/>
    </location>
</feature>
<organism evidence="2 3">
    <name type="scientific">Marasmius oreades</name>
    <name type="common">fairy-ring Marasmius</name>
    <dbReference type="NCBI Taxonomy" id="181124"/>
    <lineage>
        <taxon>Eukaryota</taxon>
        <taxon>Fungi</taxon>
        <taxon>Dikarya</taxon>
        <taxon>Basidiomycota</taxon>
        <taxon>Agaricomycotina</taxon>
        <taxon>Agaricomycetes</taxon>
        <taxon>Agaricomycetidae</taxon>
        <taxon>Agaricales</taxon>
        <taxon>Marasmiineae</taxon>
        <taxon>Marasmiaceae</taxon>
        <taxon>Marasmius</taxon>
    </lineage>
</organism>
<dbReference type="EMBL" id="CM032187">
    <property type="protein sequence ID" value="KAG7089051.1"/>
    <property type="molecule type" value="Genomic_DNA"/>
</dbReference>
<gene>
    <name evidence="2" type="ORF">E1B28_010761</name>
</gene>
<name>A0A9P7RSM7_9AGAR</name>
<evidence type="ECO:0000256" key="1">
    <source>
        <dbReference type="SAM" id="MobiDB-lite"/>
    </source>
</evidence>
<dbReference type="AlphaFoldDB" id="A0A9P7RSM7"/>
<dbReference type="Gene3D" id="2.60.120.260">
    <property type="entry name" value="Galactose-binding domain-like"/>
    <property type="match status" value="1"/>
</dbReference>
<dbReference type="Proteomes" id="UP001049176">
    <property type="component" value="Chromosome 7"/>
</dbReference>
<evidence type="ECO:0000313" key="3">
    <source>
        <dbReference type="Proteomes" id="UP001049176"/>
    </source>
</evidence>
<feature type="compositionally biased region" description="Polar residues" evidence="1">
    <location>
        <begin position="174"/>
        <end position="195"/>
    </location>
</feature>
<reference evidence="2" key="1">
    <citation type="journal article" date="2021" name="Genome Biol. Evol.">
        <title>The assembled and annotated genome of the fairy-ring fungus Marasmius oreades.</title>
        <authorList>
            <person name="Hiltunen M."/>
            <person name="Ament-Velasquez S.L."/>
            <person name="Johannesson H."/>
        </authorList>
    </citation>
    <scope>NUCLEOTIDE SEQUENCE</scope>
    <source>
        <strain evidence="2">03SP1</strain>
    </source>
</reference>
<protein>
    <submittedName>
        <fullName evidence="2">Uncharacterized protein</fullName>
    </submittedName>
</protein>
<evidence type="ECO:0000313" key="2">
    <source>
        <dbReference type="EMBL" id="KAG7089051.1"/>
    </source>
</evidence>
<accession>A0A9P7RSM7</accession>
<dbReference type="KEGG" id="more:E1B28_010761"/>
<dbReference type="RefSeq" id="XP_043005521.1">
    <property type="nucleotide sequence ID" value="XM_043155739.1"/>
</dbReference>
<feature type="compositionally biased region" description="Low complexity" evidence="1">
    <location>
        <begin position="157"/>
        <end position="173"/>
    </location>
</feature>
<comment type="caution">
    <text evidence="2">The sequence shown here is derived from an EMBL/GenBank/DDBJ whole genome shotgun (WGS) entry which is preliminary data.</text>
</comment>
<keyword evidence="3" id="KW-1185">Reference proteome</keyword>
<sequence length="276" mass="30558">MQRLDDTDTRIHYTPTGLWSTGGVAAEYNSTTHGSKTAGAQMVFHFTGTKVDVYGTISSNLASAKNFDLLTLDDEDPVQWSVSPQKPPVYHQRMFSSPILQDGPHVLTLELFVDKSETWIDYLEFMPSPSELPSSQLPLGSTTSEVVDAATTVSFLSSTSSSTTPESRSSGDSLTSMPSSTASVSVTMKTSSGVSTVRHPPHPHLLKQEEFRRVLSKSHHQLHHQVHHHHISQRALLLASPLSLRWWCFPAHRFWSGGAYDESDEYGRQAPQMNLP</sequence>